<dbReference type="OrthoDB" id="2991331at2"/>
<dbReference type="RefSeq" id="WP_135150781.1">
    <property type="nucleotide sequence ID" value="NZ_SOMN01000003.1"/>
</dbReference>
<dbReference type="Proteomes" id="UP000297900">
    <property type="component" value="Unassembled WGS sequence"/>
</dbReference>
<protein>
    <submittedName>
        <fullName evidence="2">Uncharacterized protein</fullName>
    </submittedName>
</protein>
<gene>
    <name evidence="2" type="ORF">E2980_03615</name>
</gene>
<feature type="coiled-coil region" evidence="1">
    <location>
        <begin position="30"/>
        <end position="57"/>
    </location>
</feature>
<evidence type="ECO:0000313" key="3">
    <source>
        <dbReference type="Proteomes" id="UP000297900"/>
    </source>
</evidence>
<evidence type="ECO:0000313" key="2">
    <source>
        <dbReference type="EMBL" id="TFE29863.1"/>
    </source>
</evidence>
<comment type="caution">
    <text evidence="2">The sequence shown here is derived from an EMBL/GenBank/DDBJ whole genome shotgun (WGS) entry which is preliminary data.</text>
</comment>
<dbReference type="Pfam" id="PF10737">
    <property type="entry name" value="GerPC"/>
    <property type="match status" value="1"/>
</dbReference>
<evidence type="ECO:0000256" key="1">
    <source>
        <dbReference type="SAM" id="Coils"/>
    </source>
</evidence>
<dbReference type="InterPro" id="IPR019673">
    <property type="entry name" value="Spore_germination_GerPC"/>
</dbReference>
<accession>A0A4Y8M3J1</accession>
<keyword evidence="1" id="KW-0175">Coiled coil</keyword>
<reference evidence="2 3" key="1">
    <citation type="submission" date="2019-03" db="EMBL/GenBank/DDBJ databases">
        <title>Cohnella endophytica sp. nov., a novel endophytic bacterium isolated from bark of Sonneratia apetala.</title>
        <authorList>
            <person name="Tuo L."/>
        </authorList>
    </citation>
    <scope>NUCLEOTIDE SEQUENCE [LARGE SCALE GENOMIC DNA]</scope>
    <source>
        <strain evidence="2 3">CCTCC AB 208254</strain>
    </source>
</reference>
<sequence length="219" mass="25562">MQRPYIWNGSYQTPNSMPTAQNWQEWIQRLYQSEQKLQQMSEQLANVQKQLDDIKNKPPLHIEYHFDQLKVNRLEGTLNVGLSPQGIPGIESFEAPDPACWKVNSDPPDETDSLIRSLQNEMSDYMNEDSATLLIQMERQFKVALEDDHRARVIEDVRKQLNERVHYYAKSAPYPAKGSEEERRQWYESIKEKTQKDIQGAFSAYLSKQRQVQKGGQAT</sequence>
<dbReference type="AlphaFoldDB" id="A0A4Y8M3J1"/>
<name>A0A4Y8M3J1_9BACL</name>
<proteinExistence type="predicted"/>
<organism evidence="2 3">
    <name type="scientific">Cohnella luojiensis</name>
    <dbReference type="NCBI Taxonomy" id="652876"/>
    <lineage>
        <taxon>Bacteria</taxon>
        <taxon>Bacillati</taxon>
        <taxon>Bacillota</taxon>
        <taxon>Bacilli</taxon>
        <taxon>Bacillales</taxon>
        <taxon>Paenibacillaceae</taxon>
        <taxon>Cohnella</taxon>
    </lineage>
</organism>
<keyword evidence="3" id="KW-1185">Reference proteome</keyword>
<dbReference type="EMBL" id="SOMN01000003">
    <property type="protein sequence ID" value="TFE29863.1"/>
    <property type="molecule type" value="Genomic_DNA"/>
</dbReference>